<dbReference type="EMBL" id="LFYR01000192">
    <property type="protein sequence ID" value="KMZ75235.1"/>
    <property type="molecule type" value="Genomic_DNA"/>
</dbReference>
<evidence type="ECO:0000256" key="1">
    <source>
        <dbReference type="ARBA" id="ARBA00022737"/>
    </source>
</evidence>
<gene>
    <name evidence="4" type="ORF">ZOSMA_117G00540</name>
</gene>
<dbReference type="STRING" id="29655.A0A0K9Q456"/>
<organism evidence="4 5">
    <name type="scientific">Zostera marina</name>
    <name type="common">Eelgrass</name>
    <dbReference type="NCBI Taxonomy" id="29655"/>
    <lineage>
        <taxon>Eukaryota</taxon>
        <taxon>Viridiplantae</taxon>
        <taxon>Streptophyta</taxon>
        <taxon>Embryophyta</taxon>
        <taxon>Tracheophyta</taxon>
        <taxon>Spermatophyta</taxon>
        <taxon>Magnoliopsida</taxon>
        <taxon>Liliopsida</taxon>
        <taxon>Zosteraceae</taxon>
        <taxon>Zostera</taxon>
    </lineage>
</organism>
<dbReference type="Pfam" id="PF20431">
    <property type="entry name" value="E_motif"/>
    <property type="match status" value="1"/>
</dbReference>
<dbReference type="OMA" id="CLNVKCG"/>
<dbReference type="InterPro" id="IPR011990">
    <property type="entry name" value="TPR-like_helical_dom_sf"/>
</dbReference>
<dbReference type="InterPro" id="IPR002885">
    <property type="entry name" value="PPR_rpt"/>
</dbReference>
<dbReference type="Pfam" id="PF01535">
    <property type="entry name" value="PPR"/>
    <property type="match status" value="4"/>
</dbReference>
<name>A0A0K9Q456_ZOSMR</name>
<dbReference type="GO" id="GO:0008270">
    <property type="term" value="F:zinc ion binding"/>
    <property type="evidence" value="ECO:0007669"/>
    <property type="project" value="InterPro"/>
</dbReference>
<dbReference type="PANTHER" id="PTHR47926:SF503">
    <property type="entry name" value="PENTATRICOPEPTIDE REPEAT-CONTAINING PROTEIN"/>
    <property type="match status" value="1"/>
</dbReference>
<dbReference type="SUPFAM" id="SSF48452">
    <property type="entry name" value="TPR-like"/>
    <property type="match status" value="1"/>
</dbReference>
<dbReference type="Pfam" id="PF13041">
    <property type="entry name" value="PPR_2"/>
    <property type="match status" value="2"/>
</dbReference>
<keyword evidence="5" id="KW-1185">Reference proteome</keyword>
<proteinExistence type="predicted"/>
<dbReference type="PANTHER" id="PTHR47926">
    <property type="entry name" value="PENTATRICOPEPTIDE REPEAT-CONTAINING PROTEIN"/>
    <property type="match status" value="1"/>
</dbReference>
<evidence type="ECO:0000313" key="4">
    <source>
        <dbReference type="EMBL" id="KMZ75235.1"/>
    </source>
</evidence>
<feature type="repeat" description="PPR" evidence="2">
    <location>
        <begin position="168"/>
        <end position="198"/>
    </location>
</feature>
<dbReference type="InterPro" id="IPR046960">
    <property type="entry name" value="PPR_At4g14850-like_plant"/>
</dbReference>
<dbReference type="AlphaFoldDB" id="A0A0K9Q456"/>
<feature type="repeat" description="PPR" evidence="2">
    <location>
        <begin position="202"/>
        <end position="236"/>
    </location>
</feature>
<dbReference type="FunFam" id="1.25.40.10:FF:000712">
    <property type="entry name" value="Os07g0670000 protein"/>
    <property type="match status" value="1"/>
</dbReference>
<comment type="caution">
    <text evidence="4">The sequence shown here is derived from an EMBL/GenBank/DDBJ whole genome shotgun (WGS) entry which is preliminary data.</text>
</comment>
<sequence>MTETTIAILSLARQFRYLDALRQFKISLLTIHFSHLLPTLPLLVKSSSALFLHRTTYQLHSLSVKTNSISHIHVLTSLISAYSRLRYPNLASRLFLPILPVVCYNALISGFTLNSMSDQSFSVFRLLLRNSLSFSATTLLSLLPSLLSLQFHARPVHAIVLKSGLSNDPSVGNAFLSMYARSGEVSEARKLFDEMVERNNGDLITWNAMISGYAQNSMADQVIRLYRMMIKRDDVLPDSVTFVGVLSSCASLGATDVGREVDRRIKASENRSPLSGNTFVGNALINMHARCGDLKRAREVFDSMTERTVVTWTAVISGYGMHGDGEAAASLFQAMLNSGIRPDGVAMLSVLSACSHAGMTDVGMRYFSGMTETFGVSPSVEHYACMVDLLGRAGLLKGALELIQSMPMKPDGAVWGSLLGACKIHRDVRMGEAAFSHVVELEPENVGYYVLLSNIYTDVGEMEGVAKIRRMMKEKGLKKDAGCSYIEHKQKIHLFLADDQRHPLKKDIYQTVRRLEAMVEVRGGGVGGEVRGVHSEKLAIGFGLLSTEVGMRIVVMKNLRVCNDCHEFIKLVSEIIGREVVVRDASRFHHFRDGFCSCKDFW</sequence>
<feature type="repeat" description="PPR" evidence="2">
    <location>
        <begin position="308"/>
        <end position="342"/>
    </location>
</feature>
<dbReference type="Gene3D" id="1.25.40.10">
    <property type="entry name" value="Tetratricopeptide repeat domain"/>
    <property type="match status" value="3"/>
</dbReference>
<dbReference type="Proteomes" id="UP000036987">
    <property type="component" value="Unassembled WGS sequence"/>
</dbReference>
<evidence type="ECO:0000259" key="3">
    <source>
        <dbReference type="Pfam" id="PF14432"/>
    </source>
</evidence>
<evidence type="ECO:0000256" key="2">
    <source>
        <dbReference type="PROSITE-ProRule" id="PRU00708"/>
    </source>
</evidence>
<dbReference type="NCBIfam" id="TIGR00756">
    <property type="entry name" value="PPR"/>
    <property type="match status" value="4"/>
</dbReference>
<feature type="repeat" description="PPR" evidence="2">
    <location>
        <begin position="277"/>
        <end position="307"/>
    </location>
</feature>
<feature type="domain" description="DYW" evidence="3">
    <location>
        <begin position="533"/>
        <end position="602"/>
    </location>
</feature>
<accession>A0A0K9Q456</accession>
<dbReference type="GO" id="GO:0003723">
    <property type="term" value="F:RNA binding"/>
    <property type="evidence" value="ECO:0000318"/>
    <property type="project" value="GO_Central"/>
</dbReference>
<dbReference type="FunFam" id="1.25.40.10:FF:000090">
    <property type="entry name" value="Pentatricopeptide repeat-containing protein, chloroplastic"/>
    <property type="match status" value="1"/>
</dbReference>
<keyword evidence="1" id="KW-0677">Repeat</keyword>
<evidence type="ECO:0000313" key="5">
    <source>
        <dbReference type="Proteomes" id="UP000036987"/>
    </source>
</evidence>
<dbReference type="OrthoDB" id="1487578at2759"/>
<dbReference type="InterPro" id="IPR046848">
    <property type="entry name" value="E_motif"/>
</dbReference>
<protein>
    <submittedName>
        <fullName evidence="4">Pentatricopeptide repeat-containing protein</fullName>
    </submittedName>
</protein>
<dbReference type="InterPro" id="IPR032867">
    <property type="entry name" value="DYW_dom"/>
</dbReference>
<dbReference type="GO" id="GO:0009451">
    <property type="term" value="P:RNA modification"/>
    <property type="evidence" value="ECO:0000318"/>
    <property type="project" value="GO_Central"/>
</dbReference>
<reference evidence="5" key="1">
    <citation type="journal article" date="2016" name="Nature">
        <title>The genome of the seagrass Zostera marina reveals angiosperm adaptation to the sea.</title>
        <authorList>
            <person name="Olsen J.L."/>
            <person name="Rouze P."/>
            <person name="Verhelst B."/>
            <person name="Lin Y.-C."/>
            <person name="Bayer T."/>
            <person name="Collen J."/>
            <person name="Dattolo E."/>
            <person name="De Paoli E."/>
            <person name="Dittami S."/>
            <person name="Maumus F."/>
            <person name="Michel G."/>
            <person name="Kersting A."/>
            <person name="Lauritano C."/>
            <person name="Lohaus R."/>
            <person name="Toepel M."/>
            <person name="Tonon T."/>
            <person name="Vanneste K."/>
            <person name="Amirebrahimi M."/>
            <person name="Brakel J."/>
            <person name="Bostroem C."/>
            <person name="Chovatia M."/>
            <person name="Grimwood J."/>
            <person name="Jenkins J.W."/>
            <person name="Jueterbock A."/>
            <person name="Mraz A."/>
            <person name="Stam W.T."/>
            <person name="Tice H."/>
            <person name="Bornberg-Bauer E."/>
            <person name="Green P.J."/>
            <person name="Pearson G.A."/>
            <person name="Procaccini G."/>
            <person name="Duarte C.M."/>
            <person name="Schmutz J."/>
            <person name="Reusch T.B.H."/>
            <person name="Van de Peer Y."/>
        </authorList>
    </citation>
    <scope>NUCLEOTIDE SEQUENCE [LARGE SCALE GENOMIC DNA]</scope>
    <source>
        <strain evidence="5">cv. Finnish</strain>
    </source>
</reference>
<dbReference type="Pfam" id="PF14432">
    <property type="entry name" value="DYW_deaminase"/>
    <property type="match status" value="1"/>
</dbReference>
<dbReference type="PROSITE" id="PS51375">
    <property type="entry name" value="PPR"/>
    <property type="match status" value="4"/>
</dbReference>